<sequence>MAKRRARSDHPRTPRLKHHLAATKAGAQPGTILYVGKEDIRDTDASLIEFGPEEGDLKQTIFTDSHPALPDVNPGRTLWVNVHGLANAELLQAIGHHFGLHPLVMEDIFNTQQRSKVEIYPGYLFITARLVRVDADAVIESEQISIVLGRGFVLTFQEEASGTFKGIRDNLQNAQSQLRRLGADYLVYSLMDKLVDRYFAVLESLGERMEEIEDDLEVDARPKCLTDVQTLRRALLAVKRGLWPLREMVNTLQRDEPDFFRSETQLYLRDVYDHTVQLIESTEALRDLVGSLQDTYLSLQGHRMNQQMRVLTVITTIFMPLTLIAGIYGMNFEHIPELHWRYGYFYCVGLMATIAVSLAGYFKFRKWF</sequence>
<evidence type="ECO:0000256" key="6">
    <source>
        <dbReference type="ARBA" id="ARBA00022989"/>
    </source>
</evidence>
<name>A0A0N0XHK2_9NEIS</name>
<dbReference type="InterPro" id="IPR002523">
    <property type="entry name" value="MgTranspt_CorA/ZnTranspt_ZntB"/>
</dbReference>
<keyword evidence="5 8" id="KW-0812">Transmembrane</keyword>
<dbReference type="InterPro" id="IPR045863">
    <property type="entry name" value="CorA_TM1_TM2"/>
</dbReference>
<dbReference type="GO" id="GO:0015087">
    <property type="term" value="F:cobalt ion transmembrane transporter activity"/>
    <property type="evidence" value="ECO:0007669"/>
    <property type="project" value="UniProtKB-UniRule"/>
</dbReference>
<dbReference type="FunFam" id="1.20.58.340:FF:000012">
    <property type="entry name" value="Magnesium transport protein CorA"/>
    <property type="match status" value="1"/>
</dbReference>
<feature type="region of interest" description="Disordered" evidence="10">
    <location>
        <begin position="1"/>
        <end position="21"/>
    </location>
</feature>
<keyword evidence="7 8" id="KW-0472">Membrane</keyword>
<evidence type="ECO:0000256" key="7">
    <source>
        <dbReference type="ARBA" id="ARBA00023136"/>
    </source>
</evidence>
<dbReference type="PANTHER" id="PTHR46494">
    <property type="entry name" value="CORA FAMILY METAL ION TRANSPORTER (EUROFUNG)"/>
    <property type="match status" value="1"/>
</dbReference>
<dbReference type="STRING" id="857265.WG78_15300"/>
<reference evidence="11 12" key="1">
    <citation type="submission" date="2015-07" db="EMBL/GenBank/DDBJ databases">
        <title>Draft genome sequence of the Amantichitinum ursilacus IGB-41, a new chitin-degrading bacterium.</title>
        <authorList>
            <person name="Kirstahler P."/>
            <person name="Guenther M."/>
            <person name="Grumaz C."/>
            <person name="Rupp S."/>
            <person name="Zibek S."/>
            <person name="Sohn K."/>
        </authorList>
    </citation>
    <scope>NUCLEOTIDE SEQUENCE [LARGE SCALE GENOMIC DNA]</scope>
    <source>
        <strain evidence="11 12">IGB-41</strain>
    </source>
</reference>
<dbReference type="Pfam" id="PF01544">
    <property type="entry name" value="CorA"/>
    <property type="match status" value="1"/>
</dbReference>
<keyword evidence="4 8" id="KW-1003">Cell membrane</keyword>
<feature type="coiled-coil region" evidence="9">
    <location>
        <begin position="164"/>
        <end position="215"/>
    </location>
</feature>
<organism evidence="11 12">
    <name type="scientific">Amantichitinum ursilacus</name>
    <dbReference type="NCBI Taxonomy" id="857265"/>
    <lineage>
        <taxon>Bacteria</taxon>
        <taxon>Pseudomonadati</taxon>
        <taxon>Pseudomonadota</taxon>
        <taxon>Betaproteobacteria</taxon>
        <taxon>Neisseriales</taxon>
        <taxon>Chitinibacteraceae</taxon>
        <taxon>Amantichitinum</taxon>
    </lineage>
</organism>
<dbReference type="NCBIfam" id="TIGR00383">
    <property type="entry name" value="corA"/>
    <property type="match status" value="1"/>
</dbReference>
<dbReference type="Gene3D" id="1.20.58.340">
    <property type="entry name" value="Magnesium transport protein CorA, transmembrane region"/>
    <property type="match status" value="2"/>
</dbReference>
<comment type="similarity">
    <text evidence="2 8">Belongs to the CorA metal ion transporter (MIT) (TC 1.A.35) family.</text>
</comment>
<dbReference type="SUPFAM" id="SSF143865">
    <property type="entry name" value="CorA soluble domain-like"/>
    <property type="match status" value="1"/>
</dbReference>
<dbReference type="InterPro" id="IPR004488">
    <property type="entry name" value="Mg/Co-transport_prot_CorA"/>
</dbReference>
<dbReference type="GO" id="GO:0015095">
    <property type="term" value="F:magnesium ion transmembrane transporter activity"/>
    <property type="evidence" value="ECO:0007669"/>
    <property type="project" value="UniProtKB-UniRule"/>
</dbReference>
<keyword evidence="8" id="KW-0406">Ion transport</keyword>
<evidence type="ECO:0000256" key="9">
    <source>
        <dbReference type="SAM" id="Coils"/>
    </source>
</evidence>
<comment type="subcellular location">
    <subcellularLocation>
        <location evidence="1">Cell membrane</location>
        <topology evidence="1">Multi-pass membrane protein</topology>
    </subcellularLocation>
    <subcellularLocation>
        <location evidence="8">Membrane</location>
        <topology evidence="8">Multi-pass membrane protein</topology>
    </subcellularLocation>
</comment>
<comment type="function">
    <text evidence="8">Mediates influx of magnesium ions.</text>
</comment>
<keyword evidence="12" id="KW-1185">Reference proteome</keyword>
<evidence type="ECO:0000256" key="8">
    <source>
        <dbReference type="RuleBase" id="RU362010"/>
    </source>
</evidence>
<feature type="transmembrane region" description="Helical" evidence="8">
    <location>
        <begin position="342"/>
        <end position="362"/>
    </location>
</feature>
<dbReference type="GO" id="GO:0050897">
    <property type="term" value="F:cobalt ion binding"/>
    <property type="evidence" value="ECO:0007669"/>
    <property type="project" value="TreeGrafter"/>
</dbReference>
<evidence type="ECO:0000256" key="2">
    <source>
        <dbReference type="ARBA" id="ARBA00009765"/>
    </source>
</evidence>
<dbReference type="PATRIC" id="fig|857265.3.peg.3148"/>
<proteinExistence type="inferred from homology"/>
<dbReference type="Proteomes" id="UP000037939">
    <property type="component" value="Unassembled WGS sequence"/>
</dbReference>
<dbReference type="CDD" id="cd12828">
    <property type="entry name" value="TmCorA-like_1"/>
    <property type="match status" value="1"/>
</dbReference>
<evidence type="ECO:0000256" key="10">
    <source>
        <dbReference type="SAM" id="MobiDB-lite"/>
    </source>
</evidence>
<evidence type="ECO:0000313" key="12">
    <source>
        <dbReference type="Proteomes" id="UP000037939"/>
    </source>
</evidence>
<comment type="caution">
    <text evidence="11">The sequence shown here is derived from an EMBL/GenBank/DDBJ whole genome shotgun (WGS) entry which is preliminary data.</text>
</comment>
<keyword evidence="9" id="KW-0175">Coiled coil</keyword>
<evidence type="ECO:0000313" key="11">
    <source>
        <dbReference type="EMBL" id="KPC51737.1"/>
    </source>
</evidence>
<dbReference type="GO" id="GO:0000287">
    <property type="term" value="F:magnesium ion binding"/>
    <property type="evidence" value="ECO:0007669"/>
    <property type="project" value="TreeGrafter"/>
</dbReference>
<keyword evidence="6 8" id="KW-1133">Transmembrane helix</keyword>
<evidence type="ECO:0000256" key="5">
    <source>
        <dbReference type="ARBA" id="ARBA00022692"/>
    </source>
</evidence>
<dbReference type="AlphaFoldDB" id="A0A0N0XHK2"/>
<dbReference type="EMBL" id="LAQT01000014">
    <property type="protein sequence ID" value="KPC51737.1"/>
    <property type="molecule type" value="Genomic_DNA"/>
</dbReference>
<feature type="transmembrane region" description="Helical" evidence="8">
    <location>
        <begin position="310"/>
        <end position="330"/>
    </location>
</feature>
<dbReference type="SUPFAM" id="SSF144083">
    <property type="entry name" value="Magnesium transport protein CorA, transmembrane region"/>
    <property type="match status" value="1"/>
</dbReference>
<keyword evidence="3 8" id="KW-0813">Transport</keyword>
<evidence type="ECO:0000256" key="4">
    <source>
        <dbReference type="ARBA" id="ARBA00022475"/>
    </source>
</evidence>
<dbReference type="GO" id="GO:0005886">
    <property type="term" value="C:plasma membrane"/>
    <property type="evidence" value="ECO:0007669"/>
    <property type="project" value="UniProtKB-SubCell"/>
</dbReference>
<dbReference type="RefSeq" id="WP_236692056.1">
    <property type="nucleotide sequence ID" value="NZ_LAQT01000014.1"/>
</dbReference>
<gene>
    <name evidence="11" type="primary">corA_1</name>
    <name evidence="8" type="synonym">corA</name>
    <name evidence="11" type="ORF">WG78_15300</name>
</gene>
<dbReference type="PANTHER" id="PTHR46494:SF1">
    <property type="entry name" value="CORA FAMILY METAL ION TRANSPORTER (EUROFUNG)"/>
    <property type="match status" value="1"/>
</dbReference>
<accession>A0A0N0XHK2</accession>
<dbReference type="Gene3D" id="3.30.460.20">
    <property type="entry name" value="CorA soluble domain-like"/>
    <property type="match status" value="1"/>
</dbReference>
<evidence type="ECO:0000256" key="1">
    <source>
        <dbReference type="ARBA" id="ARBA00004651"/>
    </source>
</evidence>
<dbReference type="InterPro" id="IPR045861">
    <property type="entry name" value="CorA_cytoplasmic_dom"/>
</dbReference>
<evidence type="ECO:0000256" key="3">
    <source>
        <dbReference type="ARBA" id="ARBA00022448"/>
    </source>
</evidence>
<protein>
    <recommendedName>
        <fullName evidence="8">Magnesium transport protein CorA</fullName>
    </recommendedName>
</protein>
<keyword evidence="8" id="KW-0460">Magnesium</keyword>